<proteinExistence type="inferred from homology"/>
<dbReference type="InParanoid" id="A0A4W6BVS7"/>
<evidence type="ECO:0000256" key="5">
    <source>
        <dbReference type="ARBA" id="ARBA00022481"/>
    </source>
</evidence>
<evidence type="ECO:0000256" key="16">
    <source>
        <dbReference type="ARBA" id="ARBA00024537"/>
    </source>
</evidence>
<dbReference type="InterPro" id="IPR023395">
    <property type="entry name" value="MCP_dom_sf"/>
</dbReference>
<dbReference type="SUPFAM" id="SSF103506">
    <property type="entry name" value="Mitochondrial carrier"/>
    <property type="match status" value="1"/>
</dbReference>
<sequence>MSDAVVSFMKDFLAGGIAAAISKTAVAPIERVKLLLQVQHASKQITAETQYKGIIDCVVRIPKEQGFLSFWRGNLANVIRYFPTQALNFFWRYFAGNLASGGAAGATSLCFVYPLDFARTRLAADIGKGAAEREFTGLGNCIAKIFKTDGLRGLYLGFNVSVQGIIIYRAAYFGCFDTAKGMLPDPKNTHIVVSWMIAQTVTAAAGLVSYPFDTVRRRMMMQSGRKGADIMYKGTIDCWRKILKDEGSRAFFKGAWSNVIRGMGGAFVLQKVAEKLSPQYFWFCKEHF</sequence>
<evidence type="ECO:0000256" key="10">
    <source>
        <dbReference type="ARBA" id="ARBA00022799"/>
    </source>
</evidence>
<dbReference type="STRING" id="8187.ENSLCAP00010005306"/>
<accession>A0A4W6BVS7</accession>
<dbReference type="GeneTree" id="ENSGT00940000154622"/>
<dbReference type="Proteomes" id="UP000314980">
    <property type="component" value="Unassembled WGS sequence"/>
</dbReference>
<dbReference type="PANTHER" id="PTHR45635">
    <property type="entry name" value="ADP,ATP CARRIER PROTEIN 1-RELATED-RELATED"/>
    <property type="match status" value="1"/>
</dbReference>
<evidence type="ECO:0000256" key="3">
    <source>
        <dbReference type="ARBA" id="ARBA00022448"/>
    </source>
</evidence>
<evidence type="ECO:0000256" key="1">
    <source>
        <dbReference type="ARBA" id="ARBA00004448"/>
    </source>
</evidence>
<evidence type="ECO:0000256" key="11">
    <source>
        <dbReference type="ARBA" id="ARBA00022989"/>
    </source>
</evidence>
<keyword evidence="3 18" id="KW-0813">Transport</keyword>
<keyword evidence="14 17" id="KW-0472">Membrane</keyword>
<keyword evidence="5" id="KW-0488">Methylation</keyword>
<evidence type="ECO:0000256" key="9">
    <source>
        <dbReference type="ARBA" id="ARBA00022792"/>
    </source>
</evidence>
<evidence type="ECO:0000256" key="15">
    <source>
        <dbReference type="ARBA" id="ARBA00024169"/>
    </source>
</evidence>
<evidence type="ECO:0000256" key="18">
    <source>
        <dbReference type="RuleBase" id="RU000488"/>
    </source>
</evidence>
<keyword evidence="9" id="KW-0999">Mitochondrion inner membrane</keyword>
<keyword evidence="8" id="KW-0677">Repeat</keyword>
<keyword evidence="6" id="KW-0597">Phosphoprotein</keyword>
<evidence type="ECO:0000256" key="7">
    <source>
        <dbReference type="ARBA" id="ARBA00022692"/>
    </source>
</evidence>
<evidence type="ECO:0000313" key="20">
    <source>
        <dbReference type="Ensembl" id="ENSLCAP00010005306.1"/>
    </source>
</evidence>
<evidence type="ECO:0000313" key="21">
    <source>
        <dbReference type="Proteomes" id="UP000314980"/>
    </source>
</evidence>
<evidence type="ECO:0000256" key="8">
    <source>
        <dbReference type="ARBA" id="ARBA00022737"/>
    </source>
</evidence>
<dbReference type="PROSITE" id="PS50920">
    <property type="entry name" value="SOLCAR"/>
    <property type="match status" value="3"/>
</dbReference>
<comment type="catalytic activity">
    <reaction evidence="15">
        <text>H(+)(in) = H(+)(out)</text>
        <dbReference type="Rhea" id="RHEA:34979"/>
        <dbReference type="ChEBI" id="CHEBI:15378"/>
    </reaction>
</comment>
<keyword evidence="10" id="KW-0702">S-nitrosylation</keyword>
<feature type="transmembrane region" description="Helical" evidence="19">
    <location>
        <begin position="192"/>
        <end position="212"/>
    </location>
</feature>
<dbReference type="PRINTS" id="PR00926">
    <property type="entry name" value="MITOCARRIER"/>
</dbReference>
<evidence type="ECO:0000256" key="13">
    <source>
        <dbReference type="ARBA" id="ARBA00023128"/>
    </source>
</evidence>
<evidence type="ECO:0000256" key="12">
    <source>
        <dbReference type="ARBA" id="ARBA00022990"/>
    </source>
</evidence>
<dbReference type="Pfam" id="PF00153">
    <property type="entry name" value="Mito_carr"/>
    <property type="match status" value="3"/>
</dbReference>
<feature type="repeat" description="Solcar" evidence="17">
    <location>
        <begin position="92"/>
        <end position="182"/>
    </location>
</feature>
<dbReference type="Gene3D" id="1.50.40.10">
    <property type="entry name" value="Mitochondrial carrier domain"/>
    <property type="match status" value="1"/>
</dbReference>
<reference evidence="20" key="3">
    <citation type="submission" date="2025-09" db="UniProtKB">
        <authorList>
            <consortium name="Ensembl"/>
        </authorList>
    </citation>
    <scope>IDENTIFICATION</scope>
</reference>
<keyword evidence="11 19" id="KW-1133">Transmembrane helix</keyword>
<protein>
    <recommendedName>
        <fullName evidence="19">ADP/ATP translocase</fullName>
    </recommendedName>
    <alternativeName>
        <fullName evidence="19">ADP,ATP carrier protein</fullName>
    </alternativeName>
</protein>
<keyword evidence="7 17" id="KW-0812">Transmembrane</keyword>
<dbReference type="GO" id="GO:1990544">
    <property type="term" value="P:mitochondrial ATP transmembrane transport"/>
    <property type="evidence" value="ECO:0007669"/>
    <property type="project" value="InterPro"/>
</dbReference>
<name>A0A4W6BVS7_LATCA</name>
<keyword evidence="12" id="KW-0007">Acetylation</keyword>
<evidence type="ECO:0000256" key="6">
    <source>
        <dbReference type="ARBA" id="ARBA00022553"/>
    </source>
</evidence>
<dbReference type="InterPro" id="IPR002113">
    <property type="entry name" value="ADT_euk_type"/>
</dbReference>
<comment type="subcellular location">
    <subcellularLocation>
        <location evidence="19">Membrane</location>
        <topology evidence="19">Multi-pass membrane protein</topology>
    </subcellularLocation>
    <subcellularLocation>
        <location evidence="1">Mitochondrion inner membrane</location>
        <topology evidence="1">Multi-pass membrane protein</topology>
    </subcellularLocation>
</comment>
<feature type="repeat" description="Solcar" evidence="17">
    <location>
        <begin position="6"/>
        <end position="89"/>
    </location>
</feature>
<organism evidence="20 21">
    <name type="scientific">Lates calcarifer</name>
    <name type="common">Barramundi</name>
    <name type="synonym">Holocentrus calcarifer</name>
    <dbReference type="NCBI Taxonomy" id="8187"/>
    <lineage>
        <taxon>Eukaryota</taxon>
        <taxon>Metazoa</taxon>
        <taxon>Chordata</taxon>
        <taxon>Craniata</taxon>
        <taxon>Vertebrata</taxon>
        <taxon>Euteleostomi</taxon>
        <taxon>Actinopterygii</taxon>
        <taxon>Neopterygii</taxon>
        <taxon>Teleostei</taxon>
        <taxon>Neoteleostei</taxon>
        <taxon>Acanthomorphata</taxon>
        <taxon>Carangaria</taxon>
        <taxon>Carangaria incertae sedis</taxon>
        <taxon>Centropomidae</taxon>
        <taxon>Lates</taxon>
    </lineage>
</organism>
<reference evidence="20" key="2">
    <citation type="submission" date="2025-08" db="UniProtKB">
        <authorList>
            <consortium name="Ensembl"/>
        </authorList>
    </citation>
    <scope>IDENTIFICATION</scope>
</reference>
<keyword evidence="21" id="KW-1185">Reference proteome</keyword>
<comment type="function">
    <text evidence="19">Catalyzes the exchange of ADP and ATP across the membrane.</text>
</comment>
<dbReference type="Ensembl" id="ENSLCAT00010005440.1">
    <property type="protein sequence ID" value="ENSLCAP00010005306.1"/>
    <property type="gene ID" value="ENSLCAG00010002670.1"/>
</dbReference>
<dbReference type="PRINTS" id="PR00927">
    <property type="entry name" value="ADPTRNSLCASE"/>
</dbReference>
<evidence type="ECO:0000256" key="2">
    <source>
        <dbReference type="ARBA" id="ARBA00006375"/>
    </source>
</evidence>
<keyword evidence="13" id="KW-0496">Mitochondrion</keyword>
<dbReference type="GO" id="GO:0005471">
    <property type="term" value="F:ATP:ADP antiporter activity"/>
    <property type="evidence" value="ECO:0007669"/>
    <property type="project" value="UniProtKB-UniRule"/>
</dbReference>
<comment type="similarity">
    <text evidence="2 18">Belongs to the mitochondrial carrier (TC 2.A.29) family.</text>
</comment>
<evidence type="ECO:0000256" key="19">
    <source>
        <dbReference type="RuleBase" id="RU368008"/>
    </source>
</evidence>
<reference evidence="21" key="1">
    <citation type="submission" date="2015-09" db="EMBL/GenBank/DDBJ databases">
        <authorList>
            <person name="Sai Rama Sridatta P."/>
        </authorList>
    </citation>
    <scope>NUCLEOTIDE SEQUENCE [LARGE SCALE GENOMIC DNA]</scope>
</reference>
<evidence type="ECO:0000256" key="4">
    <source>
        <dbReference type="ARBA" id="ARBA00022449"/>
    </source>
</evidence>
<comment type="caution">
    <text evidence="19">Lacks conserved residue(s) required for the propagation of feature annotation.</text>
</comment>
<feature type="repeat" description="Solcar" evidence="17">
    <location>
        <begin position="193"/>
        <end position="279"/>
    </location>
</feature>
<dbReference type="FunFam" id="1.50.40.10:FF:000061">
    <property type="entry name" value="ADP/ATP transporter on adenylate translocase"/>
    <property type="match status" value="1"/>
</dbReference>
<gene>
    <name evidence="20" type="primary">SLC25A4</name>
</gene>
<evidence type="ECO:0000256" key="14">
    <source>
        <dbReference type="ARBA" id="ARBA00023136"/>
    </source>
</evidence>
<keyword evidence="4" id="KW-0050">Antiport</keyword>
<dbReference type="GO" id="GO:0005743">
    <property type="term" value="C:mitochondrial inner membrane"/>
    <property type="evidence" value="ECO:0007669"/>
    <property type="project" value="UniProtKB-SubCell"/>
</dbReference>
<evidence type="ECO:0000256" key="17">
    <source>
        <dbReference type="PROSITE-ProRule" id="PRU00282"/>
    </source>
</evidence>
<dbReference type="InterPro" id="IPR002067">
    <property type="entry name" value="MCP"/>
</dbReference>
<dbReference type="InterPro" id="IPR018108">
    <property type="entry name" value="MCP_transmembrane"/>
</dbReference>
<feature type="transmembrane region" description="Helical" evidence="19">
    <location>
        <begin position="154"/>
        <end position="172"/>
    </location>
</feature>
<comment type="catalytic activity">
    <reaction evidence="16">
        <text>ADP(in) + ATP(out) = ADP(out) + ATP(in)</text>
        <dbReference type="Rhea" id="RHEA:34999"/>
        <dbReference type="ChEBI" id="CHEBI:30616"/>
        <dbReference type="ChEBI" id="CHEBI:456216"/>
    </reaction>
</comment>
<dbReference type="PANTHER" id="PTHR45635:SF32">
    <property type="entry name" value="ADP_ATP TRANSLOCASE 1"/>
    <property type="match status" value="1"/>
</dbReference>
<dbReference type="GO" id="GO:1901029">
    <property type="term" value="P:negative regulation of mitochondrial outer membrane permeabilization involved in apoptotic signaling pathway"/>
    <property type="evidence" value="ECO:0007669"/>
    <property type="project" value="TreeGrafter"/>
</dbReference>
<dbReference type="AlphaFoldDB" id="A0A4W6BVS7"/>
<dbReference type="GO" id="GO:0140021">
    <property type="term" value="P:mitochondrial ADP transmembrane transport"/>
    <property type="evidence" value="ECO:0007669"/>
    <property type="project" value="InterPro"/>
</dbReference>
<comment type="subunit">
    <text evidence="19">Monomer.</text>
</comment>